<dbReference type="InterPro" id="IPR020846">
    <property type="entry name" value="MFS_dom"/>
</dbReference>
<dbReference type="Gene3D" id="1.20.1250.20">
    <property type="entry name" value="MFS general substrate transporter like domains"/>
    <property type="match status" value="2"/>
</dbReference>
<feature type="transmembrane region" description="Helical" evidence="4">
    <location>
        <begin position="368"/>
        <end position="385"/>
    </location>
</feature>
<dbReference type="SUPFAM" id="SSF103473">
    <property type="entry name" value="MFS general substrate transporter"/>
    <property type="match status" value="1"/>
</dbReference>
<accession>A0AB34KX33</accession>
<comment type="subcellular location">
    <subcellularLocation>
        <location evidence="1">Membrane</location>
        <topology evidence="1">Multi-pass membrane protein</topology>
    </subcellularLocation>
</comment>
<feature type="transmembrane region" description="Helical" evidence="4">
    <location>
        <begin position="302"/>
        <end position="322"/>
    </location>
</feature>
<comment type="similarity">
    <text evidence="2">Belongs to the major facilitator superfamily. Monocarboxylate porter (TC 2.A.1.13) family.</text>
</comment>
<feature type="transmembrane region" description="Helical" evidence="4">
    <location>
        <begin position="405"/>
        <end position="424"/>
    </location>
</feature>
<keyword evidence="4" id="KW-0812">Transmembrane</keyword>
<dbReference type="AlphaFoldDB" id="A0AB34KX33"/>
<protein>
    <recommendedName>
        <fullName evidence="5">Major facilitator superfamily (MFS) profile domain-containing protein</fullName>
    </recommendedName>
</protein>
<feature type="region of interest" description="Disordered" evidence="3">
    <location>
        <begin position="1"/>
        <end position="27"/>
    </location>
</feature>
<proteinExistence type="inferred from homology"/>
<dbReference type="EMBL" id="JAAQHG020000004">
    <property type="protein sequence ID" value="KAL1589619.1"/>
    <property type="molecule type" value="Genomic_DNA"/>
</dbReference>
<feature type="transmembrane region" description="Helical" evidence="4">
    <location>
        <begin position="82"/>
        <end position="104"/>
    </location>
</feature>
<feature type="transmembrane region" description="Helical" evidence="4">
    <location>
        <begin position="137"/>
        <end position="162"/>
    </location>
</feature>
<keyword evidence="7" id="KW-1185">Reference proteome</keyword>
<dbReference type="PROSITE" id="PS50850">
    <property type="entry name" value="MFS"/>
    <property type="match status" value="1"/>
</dbReference>
<dbReference type="InterPro" id="IPR036259">
    <property type="entry name" value="MFS_trans_sf"/>
</dbReference>
<feature type="transmembrane region" description="Helical" evidence="4">
    <location>
        <begin position="328"/>
        <end position="356"/>
    </location>
</feature>
<comment type="caution">
    <text evidence="6">The sequence shown here is derived from an EMBL/GenBank/DDBJ whole genome shotgun (WGS) entry which is preliminary data.</text>
</comment>
<feature type="compositionally biased region" description="Basic and acidic residues" evidence="3">
    <location>
        <begin position="9"/>
        <end position="27"/>
    </location>
</feature>
<organism evidence="6 7">
    <name type="scientific">Cladosporium halotolerans</name>
    <dbReference type="NCBI Taxonomy" id="1052096"/>
    <lineage>
        <taxon>Eukaryota</taxon>
        <taxon>Fungi</taxon>
        <taxon>Dikarya</taxon>
        <taxon>Ascomycota</taxon>
        <taxon>Pezizomycotina</taxon>
        <taxon>Dothideomycetes</taxon>
        <taxon>Dothideomycetidae</taxon>
        <taxon>Cladosporiales</taxon>
        <taxon>Cladosporiaceae</taxon>
        <taxon>Cladosporium</taxon>
    </lineage>
</organism>
<dbReference type="GeneID" id="96002953"/>
<feature type="domain" description="Major facilitator superfamily (MFS) profile" evidence="5">
    <location>
        <begin position="40"/>
        <end position="429"/>
    </location>
</feature>
<feature type="transmembrane region" description="Helical" evidence="4">
    <location>
        <begin position="41"/>
        <end position="62"/>
    </location>
</feature>
<dbReference type="Proteomes" id="UP000803884">
    <property type="component" value="Unassembled WGS sequence"/>
</dbReference>
<evidence type="ECO:0000259" key="5">
    <source>
        <dbReference type="PROSITE" id="PS50850"/>
    </source>
</evidence>
<evidence type="ECO:0000313" key="7">
    <source>
        <dbReference type="Proteomes" id="UP000803884"/>
    </source>
</evidence>
<dbReference type="PANTHER" id="PTHR11360:SF234">
    <property type="entry name" value="MFS-TYPE TRANSPORTER DBAD-RELATED"/>
    <property type="match status" value="1"/>
</dbReference>
<keyword evidence="4" id="KW-0472">Membrane</keyword>
<dbReference type="InterPro" id="IPR050327">
    <property type="entry name" value="Proton-linked_MCT"/>
</dbReference>
<evidence type="ECO:0000256" key="2">
    <source>
        <dbReference type="ARBA" id="ARBA00006727"/>
    </source>
</evidence>
<dbReference type="InterPro" id="IPR011701">
    <property type="entry name" value="MFS"/>
</dbReference>
<dbReference type="Pfam" id="PF07690">
    <property type="entry name" value="MFS_1"/>
    <property type="match status" value="1"/>
</dbReference>
<feature type="transmembrane region" description="Helical" evidence="4">
    <location>
        <begin position="200"/>
        <end position="222"/>
    </location>
</feature>
<evidence type="ECO:0000256" key="4">
    <source>
        <dbReference type="SAM" id="Phobius"/>
    </source>
</evidence>
<gene>
    <name evidence="6" type="ORF">WHR41_01509</name>
</gene>
<dbReference type="GO" id="GO:0022857">
    <property type="term" value="F:transmembrane transporter activity"/>
    <property type="evidence" value="ECO:0007669"/>
    <property type="project" value="InterPro"/>
</dbReference>
<sequence length="435" mass="47565">MSPSTTAKTKLETAKPEDGATEAPDDKGELSELRMDSGMTAWLQVVGSWILFMNTWGLTNSYGVFQTYYIDTLLPSYSPSAIAWIGSIQLFLTMIVGIFAGWLLDAGHLRIILLSGTFLEVFGLMMTSLSTKYWHVLLSQAICTGLGSGLLGLTSVAVIPLYFKERRMIATGIAATGSSLAGIIYPILLQHLFRSIGFGWAVRVLAFLMLGCLLVCCAVMRLRPRPTIERNLSLRVFADIQYTTFVAAFALMILSVYVPFFFIEDFALALGQSSATSFYLLCIMNAASLFGRLVPNWLADKFGGITIMMPACFSSAVLLYVMRYVHDLPGLIVMSVFYGFVSGGMVSLPPAIIANLTTDPSAYGVRMGVGYTVAAFGGLVGNPIAGACRRFSSDDDGSAQAEFQYPWIFAGSTMMLCTLLLAFVRMHQLKKRRRQ</sequence>
<feature type="transmembrane region" description="Helical" evidence="4">
    <location>
        <begin position="111"/>
        <end position="131"/>
    </location>
</feature>
<evidence type="ECO:0000256" key="3">
    <source>
        <dbReference type="SAM" id="MobiDB-lite"/>
    </source>
</evidence>
<dbReference type="RefSeq" id="XP_069232724.1">
    <property type="nucleotide sequence ID" value="XM_069370115.1"/>
</dbReference>
<evidence type="ECO:0000256" key="1">
    <source>
        <dbReference type="ARBA" id="ARBA00004141"/>
    </source>
</evidence>
<evidence type="ECO:0000313" key="6">
    <source>
        <dbReference type="EMBL" id="KAL1589619.1"/>
    </source>
</evidence>
<keyword evidence="4" id="KW-1133">Transmembrane helix</keyword>
<reference evidence="6 7" key="1">
    <citation type="journal article" date="2020" name="Microbiol. Resour. Announc.">
        <title>Draft Genome Sequence of a Cladosporium Species Isolated from the Mesophotic Ascidian Didemnum maculosum.</title>
        <authorList>
            <person name="Gioti A."/>
            <person name="Siaperas R."/>
            <person name="Nikolaivits E."/>
            <person name="Le Goff G."/>
            <person name="Ouazzani J."/>
            <person name="Kotoulas G."/>
            <person name="Topakas E."/>
        </authorList>
    </citation>
    <scope>NUCLEOTIDE SEQUENCE [LARGE SCALE GENOMIC DNA]</scope>
    <source>
        <strain evidence="6 7">TM138-S3</strain>
    </source>
</reference>
<dbReference type="GO" id="GO:0016020">
    <property type="term" value="C:membrane"/>
    <property type="evidence" value="ECO:0007669"/>
    <property type="project" value="UniProtKB-SubCell"/>
</dbReference>
<name>A0AB34KX33_9PEZI</name>
<feature type="transmembrane region" description="Helical" evidence="4">
    <location>
        <begin position="242"/>
        <end position="263"/>
    </location>
</feature>
<dbReference type="PANTHER" id="PTHR11360">
    <property type="entry name" value="MONOCARBOXYLATE TRANSPORTER"/>
    <property type="match status" value="1"/>
</dbReference>
<feature type="transmembrane region" description="Helical" evidence="4">
    <location>
        <begin position="169"/>
        <end position="188"/>
    </location>
</feature>
<feature type="transmembrane region" description="Helical" evidence="4">
    <location>
        <begin position="269"/>
        <end position="290"/>
    </location>
</feature>